<dbReference type="AlphaFoldDB" id="A0A1W1HCX4"/>
<protein>
    <submittedName>
        <fullName evidence="1">Uncharacterized protein</fullName>
    </submittedName>
</protein>
<evidence type="ECO:0000313" key="1">
    <source>
        <dbReference type="EMBL" id="SLM30344.1"/>
    </source>
</evidence>
<proteinExistence type="predicted"/>
<name>A0A1W1HCX4_9BACT</name>
<keyword evidence="2" id="KW-1185">Reference proteome</keyword>
<dbReference type="Proteomes" id="UP000191931">
    <property type="component" value="Unassembled WGS sequence"/>
</dbReference>
<reference evidence="1 2" key="1">
    <citation type="submission" date="2017-03" db="EMBL/GenBank/DDBJ databases">
        <authorList>
            <person name="Afonso C.L."/>
            <person name="Miller P.J."/>
            <person name="Scott M.A."/>
            <person name="Spackman E."/>
            <person name="Goraichik I."/>
            <person name="Dimitrov K.M."/>
            <person name="Suarez D.L."/>
            <person name="Swayne D.E."/>
        </authorList>
    </citation>
    <scope>NUCLEOTIDE SEQUENCE [LARGE SCALE GENOMIC DNA]</scope>
    <source>
        <strain evidence="1">PRJEB14757</strain>
    </source>
</reference>
<sequence length="264" mass="30158">MSFYREEFKKILDGAVSLLSWNQESGQNSIELSEHSIDILNLWSHDSHSFSQQHHEQIPSGKVTHKNLGNINDLKYKSTKKTFSKYTASSKDDTARVSNLSIKAQIHRVSGKAEEVSSLDLSKPNVSNVDENIFPLPNNLLLMDGDIHARLLFFSEALHLTDQTPLHVSTKEPDADISNIISDPYECPEGELFLKILKAMHLTRQNICLCIFLPLDYTKGIPVVRRQVNQIRNEMEQVIKKDALKLYVHLETMHLKFSWDGNTF</sequence>
<accession>A0A1W1HCX4</accession>
<dbReference type="EMBL" id="FWEV01000135">
    <property type="protein sequence ID" value="SLM30344.1"/>
    <property type="molecule type" value="Genomic_DNA"/>
</dbReference>
<organism evidence="1 2">
    <name type="scientific">Desulfamplus magnetovallimortis</name>
    <dbReference type="NCBI Taxonomy" id="1246637"/>
    <lineage>
        <taxon>Bacteria</taxon>
        <taxon>Pseudomonadati</taxon>
        <taxon>Thermodesulfobacteriota</taxon>
        <taxon>Desulfobacteria</taxon>
        <taxon>Desulfobacterales</taxon>
        <taxon>Desulfobacteraceae</taxon>
        <taxon>Desulfamplus</taxon>
    </lineage>
</organism>
<gene>
    <name evidence="1" type="ORF">MTBBW1_220036</name>
</gene>
<dbReference type="STRING" id="1246637.MTBBW1_220036"/>
<evidence type="ECO:0000313" key="2">
    <source>
        <dbReference type="Proteomes" id="UP000191931"/>
    </source>
</evidence>